<dbReference type="Proteomes" id="UP000001492">
    <property type="component" value="Chromosome 1"/>
</dbReference>
<organism evidence="2 3">
    <name type="scientific">Asticcacaulis excentricus (strain ATCC 15261 / DSM 4724 / KCTC 12464 / NCIMB 9791 / VKM B-1370 / CB 48)</name>
    <dbReference type="NCBI Taxonomy" id="573065"/>
    <lineage>
        <taxon>Bacteria</taxon>
        <taxon>Pseudomonadati</taxon>
        <taxon>Pseudomonadota</taxon>
        <taxon>Alphaproteobacteria</taxon>
        <taxon>Caulobacterales</taxon>
        <taxon>Caulobacteraceae</taxon>
        <taxon>Asticcacaulis</taxon>
    </lineage>
</organism>
<protein>
    <recommendedName>
        <fullName evidence="4">TIGR02281 family clan AA aspartic protease</fullName>
    </recommendedName>
</protein>
<dbReference type="Pfam" id="PF13975">
    <property type="entry name" value="gag-asp_proteas"/>
    <property type="match status" value="1"/>
</dbReference>
<sequence length="190" mass="19830">MARPGQPESGGGGFVMLRSAFILGCAITSAVATGLLVVRHEGFASRGDETATVVQTSQTHSVSAPSTIGGVTAIPKAADGHYWAEARVNSTTVKFLVDTGASVVALTPQDARRLGINLNALTYDQDVTTASGKTQAARVVIDRVQIGQSQMDDVEALVIREGLSTSLLGMSYLGRLSRFEATQGGLILRP</sequence>
<evidence type="ECO:0000313" key="3">
    <source>
        <dbReference type="Proteomes" id="UP000001492"/>
    </source>
</evidence>
<dbReference type="HOGENOM" id="CLU_099411_3_2_5"/>
<dbReference type="GO" id="GO:0006508">
    <property type="term" value="P:proteolysis"/>
    <property type="evidence" value="ECO:0007669"/>
    <property type="project" value="InterPro"/>
</dbReference>
<keyword evidence="3" id="KW-1185">Reference proteome</keyword>
<evidence type="ECO:0008006" key="4">
    <source>
        <dbReference type="Google" id="ProtNLM"/>
    </source>
</evidence>
<keyword evidence="1" id="KW-0472">Membrane</keyword>
<keyword evidence="1" id="KW-0812">Transmembrane</keyword>
<evidence type="ECO:0000256" key="1">
    <source>
        <dbReference type="SAM" id="Phobius"/>
    </source>
</evidence>
<dbReference type="GO" id="GO:0004190">
    <property type="term" value="F:aspartic-type endopeptidase activity"/>
    <property type="evidence" value="ECO:0007669"/>
    <property type="project" value="InterPro"/>
</dbReference>
<dbReference type="InterPro" id="IPR034122">
    <property type="entry name" value="Retropepsin-like_bacterial"/>
</dbReference>
<dbReference type="InterPro" id="IPR001969">
    <property type="entry name" value="Aspartic_peptidase_AS"/>
</dbReference>
<dbReference type="CDD" id="cd05483">
    <property type="entry name" value="retropepsin_like_bacteria"/>
    <property type="match status" value="1"/>
</dbReference>
<dbReference type="InterPro" id="IPR021109">
    <property type="entry name" value="Peptidase_aspartic_dom_sf"/>
</dbReference>
<dbReference type="AlphaFoldDB" id="E8RRN0"/>
<dbReference type="STRING" id="573065.Astex_0665"/>
<gene>
    <name evidence="2" type="ordered locus">Astex_0665</name>
</gene>
<reference evidence="3" key="1">
    <citation type="submission" date="2010-12" db="EMBL/GenBank/DDBJ databases">
        <title>Complete sequence of chromosome 1 of Asticcacaulis excentricus CB 48.</title>
        <authorList>
            <consortium name="US DOE Joint Genome Institute"/>
            <person name="Lucas S."/>
            <person name="Copeland A."/>
            <person name="Lapidus A."/>
            <person name="Cheng J.-F."/>
            <person name="Bruce D."/>
            <person name="Goodwin L."/>
            <person name="Pitluck S."/>
            <person name="Teshima H."/>
            <person name="Davenport K."/>
            <person name="Detter J.C."/>
            <person name="Han C."/>
            <person name="Tapia R."/>
            <person name="Land M."/>
            <person name="Hauser L."/>
            <person name="Jeffries C."/>
            <person name="Kyrpides N."/>
            <person name="Ivanova N."/>
            <person name="Ovchinnikova G."/>
            <person name="Brun Y.V."/>
            <person name="Woyke T."/>
        </authorList>
    </citation>
    <scope>NUCLEOTIDE SEQUENCE [LARGE SCALE GENOMIC DNA]</scope>
    <source>
        <strain evidence="3">ATCC 15261 / DSM 4724 / KCTC 12464 / NCIMB 9791 / VKM B-1370 / CB 48</strain>
    </source>
</reference>
<proteinExistence type="predicted"/>
<dbReference type="EMBL" id="CP002395">
    <property type="protein sequence ID" value="ADU12351.1"/>
    <property type="molecule type" value="Genomic_DNA"/>
</dbReference>
<dbReference type="InterPro" id="IPR011969">
    <property type="entry name" value="Clan_AA_Asp_peptidase_C"/>
</dbReference>
<feature type="transmembrane region" description="Helical" evidence="1">
    <location>
        <begin position="20"/>
        <end position="38"/>
    </location>
</feature>
<evidence type="ECO:0000313" key="2">
    <source>
        <dbReference type="EMBL" id="ADU12351.1"/>
    </source>
</evidence>
<dbReference type="KEGG" id="aex:Astex_0665"/>
<dbReference type="PROSITE" id="PS00141">
    <property type="entry name" value="ASP_PROTEASE"/>
    <property type="match status" value="1"/>
</dbReference>
<dbReference type="SUPFAM" id="SSF50630">
    <property type="entry name" value="Acid proteases"/>
    <property type="match status" value="1"/>
</dbReference>
<accession>E8RRN0</accession>
<dbReference type="NCBIfam" id="TIGR02281">
    <property type="entry name" value="clan_AA_DTGA"/>
    <property type="match status" value="1"/>
</dbReference>
<keyword evidence="1" id="KW-1133">Transmembrane helix</keyword>
<name>E8RRN0_ASTEC</name>
<dbReference type="Gene3D" id="2.40.70.10">
    <property type="entry name" value="Acid Proteases"/>
    <property type="match status" value="1"/>
</dbReference>
<dbReference type="MEROPS" id="A32.001"/>
<dbReference type="eggNOG" id="COG3577">
    <property type="taxonomic scope" value="Bacteria"/>
</dbReference>